<dbReference type="InterPro" id="IPR017907">
    <property type="entry name" value="Znf_RING_CS"/>
</dbReference>
<dbReference type="PANTHER" id="PTHR11685">
    <property type="entry name" value="RBR FAMILY RING FINGER AND IBR DOMAIN-CONTAINING"/>
    <property type="match status" value="1"/>
</dbReference>
<dbReference type="InterPro" id="IPR001841">
    <property type="entry name" value="Znf_RING"/>
</dbReference>
<dbReference type="Gene3D" id="1.20.120.1750">
    <property type="match status" value="1"/>
</dbReference>
<evidence type="ECO:0000256" key="10">
    <source>
        <dbReference type="ARBA" id="ARBA00022771"/>
    </source>
</evidence>
<evidence type="ECO:0000256" key="13">
    <source>
        <dbReference type="PROSITE-ProRule" id="PRU00175"/>
    </source>
</evidence>
<keyword evidence="9" id="KW-0677">Repeat</keyword>
<dbReference type="InterPro" id="IPR036397">
    <property type="entry name" value="RNaseH_sf"/>
</dbReference>
<dbReference type="EC" id="2.3.2.31" evidence="6"/>
<organism evidence="16 17">
    <name type="scientific">Capsella rubella</name>
    <dbReference type="NCBI Taxonomy" id="81985"/>
    <lineage>
        <taxon>Eukaryota</taxon>
        <taxon>Viridiplantae</taxon>
        <taxon>Streptophyta</taxon>
        <taxon>Embryophyta</taxon>
        <taxon>Tracheophyta</taxon>
        <taxon>Spermatophyta</taxon>
        <taxon>Magnoliopsida</taxon>
        <taxon>eudicotyledons</taxon>
        <taxon>Gunneridae</taxon>
        <taxon>Pentapetalae</taxon>
        <taxon>rosids</taxon>
        <taxon>malvids</taxon>
        <taxon>Brassicales</taxon>
        <taxon>Brassicaceae</taxon>
        <taxon>Camelineae</taxon>
        <taxon>Capsella</taxon>
    </lineage>
</organism>
<keyword evidence="12" id="KW-0862">Zinc</keyword>
<evidence type="ECO:0000256" key="1">
    <source>
        <dbReference type="ARBA" id="ARBA00001798"/>
    </source>
</evidence>
<dbReference type="Gene3D" id="3.30.420.10">
    <property type="entry name" value="Ribonuclease H-like superfamily/Ribonuclease H"/>
    <property type="match status" value="1"/>
</dbReference>
<keyword evidence="8" id="KW-0479">Metal-binding</keyword>
<feature type="domain" description="RING-type" evidence="14">
    <location>
        <begin position="188"/>
        <end position="235"/>
    </location>
</feature>
<dbReference type="FunFam" id="3.30.420.10:FF:000076">
    <property type="entry name" value="RBR-type E3 ubiquitin transferase"/>
    <property type="match status" value="1"/>
</dbReference>
<evidence type="ECO:0000256" key="11">
    <source>
        <dbReference type="ARBA" id="ARBA00022786"/>
    </source>
</evidence>
<feature type="non-terminal residue" evidence="16">
    <location>
        <position position="413"/>
    </location>
</feature>
<comment type="function">
    <text evidence="3">Might act as an E3 ubiquitin-protein ligase, or as part of E3 complex, which accepts ubiquitin from specific E2 ubiquitin-conjugating enzymes and then transfers it to substrates.</text>
</comment>
<dbReference type="SMART" id="SM00184">
    <property type="entry name" value="RING"/>
    <property type="match status" value="2"/>
</dbReference>
<comment type="similarity">
    <text evidence="5">Belongs to the RBR family. Ariadne subfamily.</text>
</comment>
<dbReference type="OrthoDB" id="541961at2759"/>
<dbReference type="Pfam" id="PF01485">
    <property type="entry name" value="IBR"/>
    <property type="match status" value="1"/>
</dbReference>
<evidence type="ECO:0000256" key="9">
    <source>
        <dbReference type="ARBA" id="ARBA00022737"/>
    </source>
</evidence>
<evidence type="ECO:0000256" key="2">
    <source>
        <dbReference type="ARBA" id="ARBA00001947"/>
    </source>
</evidence>
<dbReference type="Gene3D" id="3.30.40.10">
    <property type="entry name" value="Zinc/RING finger domain, C3HC4 (zinc finger)"/>
    <property type="match status" value="1"/>
</dbReference>
<dbReference type="AlphaFoldDB" id="R0G1N0"/>
<dbReference type="GO" id="GO:0003676">
    <property type="term" value="F:nucleic acid binding"/>
    <property type="evidence" value="ECO:0007669"/>
    <property type="project" value="InterPro"/>
</dbReference>
<reference evidence="17" key="1">
    <citation type="journal article" date="2013" name="Nat. Genet.">
        <title>The Capsella rubella genome and the genomic consequences of rapid mating system evolution.</title>
        <authorList>
            <person name="Slotte T."/>
            <person name="Hazzouri K.M."/>
            <person name="Agren J.A."/>
            <person name="Koenig D."/>
            <person name="Maumus F."/>
            <person name="Guo Y.L."/>
            <person name="Steige K."/>
            <person name="Platts A.E."/>
            <person name="Escobar J.S."/>
            <person name="Newman L.K."/>
            <person name="Wang W."/>
            <person name="Mandakova T."/>
            <person name="Vello E."/>
            <person name="Smith L.M."/>
            <person name="Henz S.R."/>
            <person name="Steffen J."/>
            <person name="Takuno S."/>
            <person name="Brandvain Y."/>
            <person name="Coop G."/>
            <person name="Andolfatto P."/>
            <person name="Hu T.T."/>
            <person name="Blanchette M."/>
            <person name="Clark R.M."/>
            <person name="Quesneville H."/>
            <person name="Nordborg M."/>
            <person name="Gaut B.S."/>
            <person name="Lysak M.A."/>
            <person name="Jenkins J."/>
            <person name="Grimwood J."/>
            <person name="Chapman J."/>
            <person name="Prochnik S."/>
            <person name="Shu S."/>
            <person name="Rokhsar D."/>
            <person name="Schmutz J."/>
            <person name="Weigel D."/>
            <person name="Wright S.I."/>
        </authorList>
    </citation>
    <scope>NUCLEOTIDE SEQUENCE [LARGE SCALE GENOMIC DNA]</scope>
    <source>
        <strain evidence="17">cv. Monte Gargano</strain>
    </source>
</reference>
<accession>R0G1N0</accession>
<dbReference type="EMBL" id="KB870808">
    <property type="protein sequence ID" value="EOA29317.1"/>
    <property type="molecule type" value="Genomic_DNA"/>
</dbReference>
<protein>
    <recommendedName>
        <fullName evidence="6">RBR-type E3 ubiquitin transferase</fullName>
        <ecNumber evidence="6">2.3.2.31</ecNumber>
    </recommendedName>
</protein>
<gene>
    <name evidence="16" type="ORF">CARUB_v10025598mg</name>
</gene>
<feature type="domain" description="RING-type" evidence="15">
    <location>
        <begin position="184"/>
        <end position="395"/>
    </location>
</feature>
<dbReference type="Proteomes" id="UP000029121">
    <property type="component" value="Unassembled WGS sequence"/>
</dbReference>
<dbReference type="InterPro" id="IPR031127">
    <property type="entry name" value="E3_UB_ligase_RBR"/>
</dbReference>
<evidence type="ECO:0000313" key="16">
    <source>
        <dbReference type="EMBL" id="EOA29317.1"/>
    </source>
</evidence>
<evidence type="ECO:0000256" key="6">
    <source>
        <dbReference type="ARBA" id="ARBA00012251"/>
    </source>
</evidence>
<dbReference type="GO" id="GO:0016567">
    <property type="term" value="P:protein ubiquitination"/>
    <property type="evidence" value="ECO:0007669"/>
    <property type="project" value="UniProtKB-UniPathway"/>
</dbReference>
<sequence length="413" mass="46942">MEDEGTLVRERVYDLKHAGNPSPSRSSPYSLYFKGLVSENTTELSGEFRVAICGYKDGLMFQMKGPIYEPAITLLEAELIALKSGLTEAARLGINHISICCDHNQIYEWVMERSTPEQENIALLIRDVQGIRKRFTSSKAVLVTRKQVEFAYKLGMEAISSKTNVAMATLFHPIKTNLPARIHLKKTCSICFEDVNADEMFLVHTCHHMFCSECVKNHIEVRLAEGYMMTCPQYKCKTKLVYNDCVNILTPKVKEMWEQRNIEESIPVTDRVYCPNPTCSALMSVTNFSQLNEVKQCCVKCGEFFCVNCKVPWHSDLSCHGYKKLHPNPTENDKKLQNLADCKRWRQCSKCKQMIERSDGCFFLLCRCGHKFCYQCGADAGYCYHLGLGNDFEPEDTTSIDIAVGFAIVVLLV</sequence>
<dbReference type="InterPro" id="IPR002867">
    <property type="entry name" value="IBR_dom"/>
</dbReference>
<dbReference type="GO" id="GO:0061630">
    <property type="term" value="F:ubiquitin protein ligase activity"/>
    <property type="evidence" value="ECO:0007669"/>
    <property type="project" value="UniProtKB-EC"/>
</dbReference>
<proteinExistence type="inferred from homology"/>
<dbReference type="UniPathway" id="UPA00143"/>
<comment type="cofactor">
    <cofactor evidence="2">
        <name>Zn(2+)</name>
        <dbReference type="ChEBI" id="CHEBI:29105"/>
    </cofactor>
</comment>
<dbReference type="CDD" id="cd22584">
    <property type="entry name" value="Rcat_RBR_unk"/>
    <property type="match status" value="1"/>
</dbReference>
<evidence type="ECO:0000256" key="5">
    <source>
        <dbReference type="ARBA" id="ARBA00005884"/>
    </source>
</evidence>
<keyword evidence="7" id="KW-0808">Transferase</keyword>
<dbReference type="eggNOG" id="KOG1812">
    <property type="taxonomic scope" value="Eukaryota"/>
</dbReference>
<dbReference type="KEGG" id="crb:17889211"/>
<keyword evidence="10 13" id="KW-0863">Zinc-finger</keyword>
<evidence type="ECO:0000256" key="4">
    <source>
        <dbReference type="ARBA" id="ARBA00004906"/>
    </source>
</evidence>
<dbReference type="Pfam" id="PF13456">
    <property type="entry name" value="RVT_3"/>
    <property type="match status" value="1"/>
</dbReference>
<keyword evidence="11" id="KW-0833">Ubl conjugation pathway</keyword>
<evidence type="ECO:0000256" key="7">
    <source>
        <dbReference type="ARBA" id="ARBA00022679"/>
    </source>
</evidence>
<name>R0G1N0_9BRAS</name>
<dbReference type="SUPFAM" id="SSF57850">
    <property type="entry name" value="RING/U-box"/>
    <property type="match status" value="3"/>
</dbReference>
<dbReference type="InterPro" id="IPR044066">
    <property type="entry name" value="TRIAD_supradom"/>
</dbReference>
<dbReference type="PROSITE" id="PS50089">
    <property type="entry name" value="ZF_RING_2"/>
    <property type="match status" value="1"/>
</dbReference>
<evidence type="ECO:0000256" key="8">
    <source>
        <dbReference type="ARBA" id="ARBA00022723"/>
    </source>
</evidence>
<comment type="catalytic activity">
    <reaction evidence="1">
        <text>[E2 ubiquitin-conjugating enzyme]-S-ubiquitinyl-L-cysteine + [acceptor protein]-L-lysine = [E2 ubiquitin-conjugating enzyme]-L-cysteine + [acceptor protein]-N(6)-ubiquitinyl-L-lysine.</text>
        <dbReference type="EC" id="2.3.2.31"/>
    </reaction>
</comment>
<evidence type="ECO:0000259" key="14">
    <source>
        <dbReference type="PROSITE" id="PS50089"/>
    </source>
</evidence>
<dbReference type="InterPro" id="IPR013083">
    <property type="entry name" value="Znf_RING/FYVE/PHD"/>
</dbReference>
<evidence type="ECO:0000256" key="12">
    <source>
        <dbReference type="ARBA" id="ARBA00022833"/>
    </source>
</evidence>
<dbReference type="STRING" id="81985.R0G1N0"/>
<evidence type="ECO:0000259" key="15">
    <source>
        <dbReference type="PROSITE" id="PS51873"/>
    </source>
</evidence>
<evidence type="ECO:0000313" key="17">
    <source>
        <dbReference type="Proteomes" id="UP000029121"/>
    </source>
</evidence>
<dbReference type="PROSITE" id="PS00518">
    <property type="entry name" value="ZF_RING_1"/>
    <property type="match status" value="1"/>
</dbReference>
<dbReference type="FunFam" id="3.30.40.10:FF:000230">
    <property type="entry name" value="RBR-type E3 ubiquitin transferase"/>
    <property type="match status" value="1"/>
</dbReference>
<dbReference type="InterPro" id="IPR002156">
    <property type="entry name" value="RNaseH_domain"/>
</dbReference>
<comment type="pathway">
    <text evidence="4">Protein modification; protein ubiquitination.</text>
</comment>
<evidence type="ECO:0000256" key="3">
    <source>
        <dbReference type="ARBA" id="ARBA00003976"/>
    </source>
</evidence>
<dbReference type="GO" id="GO:0008270">
    <property type="term" value="F:zinc ion binding"/>
    <property type="evidence" value="ECO:0007669"/>
    <property type="project" value="UniProtKB-KW"/>
</dbReference>
<dbReference type="GO" id="GO:0004523">
    <property type="term" value="F:RNA-DNA hybrid ribonuclease activity"/>
    <property type="evidence" value="ECO:0007669"/>
    <property type="project" value="InterPro"/>
</dbReference>
<dbReference type="CDD" id="cd22582">
    <property type="entry name" value="BRcat_RBR_unk"/>
    <property type="match status" value="1"/>
</dbReference>
<dbReference type="PROSITE" id="PS51873">
    <property type="entry name" value="TRIAD"/>
    <property type="match status" value="1"/>
</dbReference>
<dbReference type="SMART" id="SM00647">
    <property type="entry name" value="IBR"/>
    <property type="match status" value="1"/>
</dbReference>
<keyword evidence="17" id="KW-1185">Reference proteome</keyword>